<feature type="non-terminal residue" evidence="1">
    <location>
        <position position="1"/>
    </location>
</feature>
<gene>
    <name evidence="1" type="ORF">ZEAMMB73_Zm00001d022260</name>
</gene>
<reference evidence="1" key="1">
    <citation type="submission" date="2015-12" db="EMBL/GenBank/DDBJ databases">
        <title>Update maize B73 reference genome by single molecule sequencing technologies.</title>
        <authorList>
            <consortium name="Maize Genome Sequencing Project"/>
            <person name="Ware D."/>
        </authorList>
    </citation>
    <scope>NUCLEOTIDE SEQUENCE [LARGE SCALE GENOMIC DNA]</scope>
    <source>
        <tissue evidence="1">Seedling</tissue>
    </source>
</reference>
<name>A0A1D6IKP3_MAIZE</name>
<dbReference type="EMBL" id="CM007650">
    <property type="protein sequence ID" value="ONM59972.1"/>
    <property type="molecule type" value="Genomic_DNA"/>
</dbReference>
<sequence>KTLAFRRRVPARFLPIWRVCRCTEERKLIELPICRFGARLRGHNPAWRRSLGEAFSCSARRLETWGTGGARRRQPEPCWRVASPVDCRRRGGARRTNGFERRFFPSALFLCNTVSVQFDFRAADQYYAVQVRRAASCLVSTTSS</sequence>
<protein>
    <submittedName>
        <fullName evidence="1">Uncharacterized protein</fullName>
    </submittedName>
</protein>
<accession>A0A1D6IKP3</accession>
<dbReference type="AlphaFoldDB" id="A0A1D6IKP3"/>
<proteinExistence type="predicted"/>
<organism evidence="1">
    <name type="scientific">Zea mays</name>
    <name type="common">Maize</name>
    <dbReference type="NCBI Taxonomy" id="4577"/>
    <lineage>
        <taxon>Eukaryota</taxon>
        <taxon>Viridiplantae</taxon>
        <taxon>Streptophyta</taxon>
        <taxon>Embryophyta</taxon>
        <taxon>Tracheophyta</taxon>
        <taxon>Spermatophyta</taxon>
        <taxon>Magnoliopsida</taxon>
        <taxon>Liliopsida</taxon>
        <taxon>Poales</taxon>
        <taxon>Poaceae</taxon>
        <taxon>PACMAD clade</taxon>
        <taxon>Panicoideae</taxon>
        <taxon>Andropogonodae</taxon>
        <taxon>Andropogoneae</taxon>
        <taxon>Tripsacinae</taxon>
        <taxon>Zea</taxon>
    </lineage>
</organism>
<evidence type="ECO:0000313" key="1">
    <source>
        <dbReference type="EMBL" id="ONM59972.1"/>
    </source>
</evidence>